<evidence type="ECO:0000313" key="2">
    <source>
        <dbReference type="EMBL" id="NBI78411.1"/>
    </source>
</evidence>
<feature type="domain" description="Xylose isomerase-like TIM barrel" evidence="1">
    <location>
        <begin position="56"/>
        <end position="212"/>
    </location>
</feature>
<dbReference type="SUPFAM" id="SSF51658">
    <property type="entry name" value="Xylose isomerase-like"/>
    <property type="match status" value="1"/>
</dbReference>
<accession>A0A845RI36</accession>
<name>A0A845RI36_9FIRM</name>
<dbReference type="Gene3D" id="3.20.20.150">
    <property type="entry name" value="Divalent-metal-dependent TIM barrel enzymes"/>
    <property type="match status" value="1"/>
</dbReference>
<evidence type="ECO:0000313" key="3">
    <source>
        <dbReference type="Proteomes" id="UP000446348"/>
    </source>
</evidence>
<dbReference type="Proteomes" id="UP000446348">
    <property type="component" value="Unassembled WGS sequence"/>
</dbReference>
<dbReference type="GO" id="GO:0016853">
    <property type="term" value="F:isomerase activity"/>
    <property type="evidence" value="ECO:0007669"/>
    <property type="project" value="UniProtKB-KW"/>
</dbReference>
<dbReference type="OrthoDB" id="9801960at2"/>
<evidence type="ECO:0000259" key="1">
    <source>
        <dbReference type="Pfam" id="PF01261"/>
    </source>
</evidence>
<reference evidence="2 3" key="1">
    <citation type="submission" date="2018-08" db="EMBL/GenBank/DDBJ databases">
        <title>Murine metabolic-syndrome-specific gut microbial biobank.</title>
        <authorList>
            <person name="Liu C."/>
        </authorList>
    </citation>
    <scope>NUCLEOTIDE SEQUENCE [LARGE SCALE GENOMIC DNA]</scope>
    <source>
        <strain evidence="2 3">X69</strain>
    </source>
</reference>
<organism evidence="2 3">
    <name type="scientific">Anaerotruncus colihominis</name>
    <dbReference type="NCBI Taxonomy" id="169435"/>
    <lineage>
        <taxon>Bacteria</taxon>
        <taxon>Bacillati</taxon>
        <taxon>Bacillota</taxon>
        <taxon>Clostridia</taxon>
        <taxon>Eubacteriales</taxon>
        <taxon>Oscillospiraceae</taxon>
        <taxon>Anaerotruncus</taxon>
    </lineage>
</organism>
<dbReference type="AlphaFoldDB" id="A0A845RI36"/>
<dbReference type="InterPro" id="IPR036237">
    <property type="entry name" value="Xyl_isomerase-like_sf"/>
</dbReference>
<sequence length="255" mass="29982">MILVQPAAENMEDYIAIIKHENLWIEILDLSFPEVMDNRELYTYSKKYPPHRCRTLYGAFMDINIASRDQEIRRISQERCRQSCEIAKIFGIRQVIFSTGLYTDRNIYDWIVLNAAFFRGLAIEFDLQIYLKNFMDRSPEPLYRLLETAGEPRLKACLDFGRITHTQFPAEAWVKLLRKHIGYIHLSERNHLFGSRLAFGDGRNDWERISKLCKLLACEVKDLPVTILAGSPHQLERSLRFLKDHLYFPCASFSR</sequence>
<keyword evidence="2" id="KW-0413">Isomerase</keyword>
<comment type="caution">
    <text evidence="2">The sequence shown here is derived from an EMBL/GenBank/DDBJ whole genome shotgun (WGS) entry which is preliminary data.</text>
</comment>
<dbReference type="RefSeq" id="WP_160209256.1">
    <property type="nucleotide sequence ID" value="NZ_QXWZ01000007.1"/>
</dbReference>
<dbReference type="EMBL" id="QXWZ01000007">
    <property type="protein sequence ID" value="NBI78411.1"/>
    <property type="molecule type" value="Genomic_DNA"/>
</dbReference>
<gene>
    <name evidence="2" type="ORF">D3Z39_05920</name>
</gene>
<protein>
    <submittedName>
        <fullName evidence="2">Sugar phosphate isomerase/epimerase</fullName>
    </submittedName>
</protein>
<dbReference type="Pfam" id="PF01261">
    <property type="entry name" value="AP_endonuc_2"/>
    <property type="match status" value="1"/>
</dbReference>
<proteinExistence type="predicted"/>
<dbReference type="InterPro" id="IPR013022">
    <property type="entry name" value="Xyl_isomerase-like_TIM-brl"/>
</dbReference>